<dbReference type="AlphaFoldDB" id="A0AA51NDR1"/>
<dbReference type="Gene3D" id="3.40.50.620">
    <property type="entry name" value="HUPs"/>
    <property type="match status" value="1"/>
</dbReference>
<evidence type="ECO:0000259" key="7">
    <source>
        <dbReference type="Pfam" id="PF01171"/>
    </source>
</evidence>
<dbReference type="GO" id="GO:0009507">
    <property type="term" value="C:chloroplast"/>
    <property type="evidence" value="ECO:0007669"/>
    <property type="project" value="UniProtKB-SubCell"/>
</dbReference>
<keyword evidence="1 6" id="KW-0436">Ligase</keyword>
<dbReference type="Pfam" id="PF01171">
    <property type="entry name" value="ATP_bind_3"/>
    <property type="match status" value="1"/>
</dbReference>
<dbReference type="PANTHER" id="PTHR43033:SF1">
    <property type="entry name" value="TRNA(ILE)-LYSIDINE SYNTHASE-RELATED"/>
    <property type="match status" value="1"/>
</dbReference>
<evidence type="ECO:0000256" key="4">
    <source>
        <dbReference type="ARBA" id="ARBA00022840"/>
    </source>
</evidence>
<sequence length="331" mass="40297">MQTFIKKSNKIIENQLKVKNLYKKSDSKQVVAISGGQDSICLLNLIENFQNKYQNKKNKNNISYIYIDHQWRQDSYEQTMHIINYIRFIKRKIYVYQLPKNLLSEKLCRTYRYHLFTKHAINHHNRFIVTGHNETDKIETFLNNFFRGSGLQGTTSLIIQSKINQSTHLLRPLLKLRRSDIYWTCKKFYLPIWSDNTNYKYKFERNRTRYELIPYLKKYFHKNIERNINLLLKNCYQDNEYIKQSTVKLYLTIKHPLYIAINHNKLCKQNFTLQVKTIQLFCVYNLNFNPEHNKIVKTLININKNQLYTYFTIKLEYLRMHVNKNWIYITL</sequence>
<keyword evidence="4 6" id="KW-0067">ATP-binding</keyword>
<dbReference type="InterPro" id="IPR012094">
    <property type="entry name" value="tRNA_Ile_lys_synt"/>
</dbReference>
<dbReference type="PANTHER" id="PTHR43033">
    <property type="entry name" value="TRNA(ILE)-LYSIDINE SYNTHASE-RELATED"/>
    <property type="match status" value="1"/>
</dbReference>
<dbReference type="InterPro" id="IPR012795">
    <property type="entry name" value="tRNA_Ile_lys_synt_N"/>
</dbReference>
<name>A0AA51NDR1_9FLOR</name>
<proteinExistence type="inferred from homology"/>
<dbReference type="NCBIfam" id="TIGR02432">
    <property type="entry name" value="lysidine_TilS_N"/>
    <property type="match status" value="1"/>
</dbReference>
<evidence type="ECO:0000256" key="2">
    <source>
        <dbReference type="ARBA" id="ARBA00022694"/>
    </source>
</evidence>
<evidence type="ECO:0000256" key="3">
    <source>
        <dbReference type="ARBA" id="ARBA00022741"/>
    </source>
</evidence>
<reference evidence="8" key="1">
    <citation type="journal article" date="2023" name="J. Phycol.">
        <title>Gene-rich plastid genomes of two parasitic red algal species, Laurencia australis and L. verruciformis (Rhodomelaceae, Ceramiales), and a taxonomic revision of Janczewskia.</title>
        <authorList>
            <person name="Preuss M."/>
            <person name="Diaz-Tapia P."/>
            <person name="Verbruggen H."/>
            <person name="Zuccarello G.C."/>
        </authorList>
    </citation>
    <scope>NUCLEOTIDE SEQUENCE</scope>
    <source>
        <strain evidence="8">B1H</strain>
    </source>
</reference>
<dbReference type="GO" id="GO:0032267">
    <property type="term" value="F:tRNA(Ile)-lysidine synthase activity"/>
    <property type="evidence" value="ECO:0007669"/>
    <property type="project" value="UniProtKB-EC"/>
</dbReference>
<evidence type="ECO:0000256" key="6">
    <source>
        <dbReference type="HAMAP-Rule" id="MF_01161"/>
    </source>
</evidence>
<geneLocation type="chloroplast" evidence="8"/>
<keyword evidence="2 6" id="KW-0819">tRNA processing</keyword>
<comment type="subcellular location">
    <subcellularLocation>
        <location evidence="6">Plastid</location>
        <location evidence="6">Chloroplast</location>
    </subcellularLocation>
</comment>
<keyword evidence="8" id="KW-0934">Plastid</keyword>
<keyword evidence="3 6" id="KW-0547">Nucleotide-binding</keyword>
<dbReference type="InterPro" id="IPR011063">
    <property type="entry name" value="TilS/TtcA_N"/>
</dbReference>
<evidence type="ECO:0000256" key="1">
    <source>
        <dbReference type="ARBA" id="ARBA00022598"/>
    </source>
</evidence>
<dbReference type="InterPro" id="IPR014729">
    <property type="entry name" value="Rossmann-like_a/b/a_fold"/>
</dbReference>
<feature type="domain" description="tRNA(Ile)-lysidine/2-thiocytidine synthase N-terminal" evidence="7">
    <location>
        <begin position="29"/>
        <end position="210"/>
    </location>
</feature>
<keyword evidence="8" id="KW-0150">Chloroplast</keyword>
<comment type="function">
    <text evidence="6">Ligates lysine onto the cytidine present at position 34 of the AUA codon-specific tRNA(Ile) that contains the anticodon CAU, in an ATP-dependent manner. Cytidine is converted to lysidine, thus changing the amino acid specificity of the tRNA from methionine to isoleucine.</text>
</comment>
<organism evidence="8">
    <name type="scientific">Laurencia sp. A25</name>
    <dbReference type="NCBI Taxonomy" id="3073061"/>
    <lineage>
        <taxon>Eukaryota</taxon>
        <taxon>Rhodophyta</taxon>
        <taxon>Florideophyceae</taxon>
        <taxon>Rhodymeniophycidae</taxon>
        <taxon>Ceramiales</taxon>
        <taxon>Rhodomelaceae</taxon>
        <taxon>Laurencieae</taxon>
        <taxon>Laurencia</taxon>
    </lineage>
</organism>
<dbReference type="SUPFAM" id="SSF52402">
    <property type="entry name" value="Adenine nucleotide alpha hydrolases-like"/>
    <property type="match status" value="1"/>
</dbReference>
<dbReference type="EC" id="6.3.4.19" evidence="6"/>
<comment type="domain">
    <text evidence="6">The N-terminal region contains the highly conserved SGGXDS motif, predicted to be a P-loop motif involved in ATP binding.</text>
</comment>
<dbReference type="GO" id="GO:0006400">
    <property type="term" value="P:tRNA modification"/>
    <property type="evidence" value="ECO:0007669"/>
    <property type="project" value="UniProtKB-UniRule"/>
</dbReference>
<feature type="binding site" evidence="6">
    <location>
        <begin position="34"/>
        <end position="39"/>
    </location>
    <ligand>
        <name>ATP</name>
        <dbReference type="ChEBI" id="CHEBI:30616"/>
    </ligand>
</feature>
<dbReference type="GO" id="GO:0005524">
    <property type="term" value="F:ATP binding"/>
    <property type="evidence" value="ECO:0007669"/>
    <property type="project" value="UniProtKB-UniRule"/>
</dbReference>
<dbReference type="CDD" id="cd01992">
    <property type="entry name" value="TilS_N"/>
    <property type="match status" value="1"/>
</dbReference>
<evidence type="ECO:0000256" key="5">
    <source>
        <dbReference type="ARBA" id="ARBA00048539"/>
    </source>
</evidence>
<dbReference type="EMBL" id="OQ908866">
    <property type="protein sequence ID" value="WMP11710.1"/>
    <property type="molecule type" value="Genomic_DNA"/>
</dbReference>
<gene>
    <name evidence="6 8" type="primary">tilS</name>
</gene>
<dbReference type="HAMAP" id="MF_01161">
    <property type="entry name" value="tRNA_Ile_lys_synt"/>
    <property type="match status" value="1"/>
</dbReference>
<accession>A0AA51NDR1</accession>
<evidence type="ECO:0000313" key="8">
    <source>
        <dbReference type="EMBL" id="WMP11710.1"/>
    </source>
</evidence>
<comment type="catalytic activity">
    <reaction evidence="5 6">
        <text>cytidine(34) in tRNA(Ile2) + L-lysine + ATP = lysidine(34) in tRNA(Ile2) + AMP + diphosphate + H(+)</text>
        <dbReference type="Rhea" id="RHEA:43744"/>
        <dbReference type="Rhea" id="RHEA-COMP:10625"/>
        <dbReference type="Rhea" id="RHEA-COMP:10670"/>
        <dbReference type="ChEBI" id="CHEBI:15378"/>
        <dbReference type="ChEBI" id="CHEBI:30616"/>
        <dbReference type="ChEBI" id="CHEBI:32551"/>
        <dbReference type="ChEBI" id="CHEBI:33019"/>
        <dbReference type="ChEBI" id="CHEBI:82748"/>
        <dbReference type="ChEBI" id="CHEBI:83665"/>
        <dbReference type="ChEBI" id="CHEBI:456215"/>
        <dbReference type="EC" id="6.3.4.19"/>
    </reaction>
</comment>
<protein>
    <recommendedName>
        <fullName evidence="6">tRNA(Ile)-lysidine synthase, chloroplastic</fullName>
        <ecNumber evidence="6">6.3.4.19</ecNumber>
    </recommendedName>
    <alternativeName>
        <fullName evidence="6">tRNA(Ile)-2-lysyl-cytidine synthase</fullName>
    </alternativeName>
    <alternativeName>
        <fullName evidence="6">tRNA(Ile)-lysidine synthetase</fullName>
    </alternativeName>
</protein>
<comment type="similarity">
    <text evidence="6">Belongs to the tRNA(Ile)-lysidine synthase family.</text>
</comment>